<feature type="compositionally biased region" description="Polar residues" evidence="1">
    <location>
        <begin position="25"/>
        <end position="34"/>
    </location>
</feature>
<name>A0A0D0DQE1_9AGAM</name>
<evidence type="ECO:0000313" key="2">
    <source>
        <dbReference type="EMBL" id="KIK81545.1"/>
    </source>
</evidence>
<organism evidence="2 3">
    <name type="scientific">Paxillus rubicundulus Ve08.2h10</name>
    <dbReference type="NCBI Taxonomy" id="930991"/>
    <lineage>
        <taxon>Eukaryota</taxon>
        <taxon>Fungi</taxon>
        <taxon>Dikarya</taxon>
        <taxon>Basidiomycota</taxon>
        <taxon>Agaricomycotina</taxon>
        <taxon>Agaricomycetes</taxon>
        <taxon>Agaricomycetidae</taxon>
        <taxon>Boletales</taxon>
        <taxon>Paxilineae</taxon>
        <taxon>Paxillaceae</taxon>
        <taxon>Paxillus</taxon>
    </lineage>
</organism>
<feature type="compositionally biased region" description="Basic and acidic residues" evidence="1">
    <location>
        <begin position="236"/>
        <end position="245"/>
    </location>
</feature>
<evidence type="ECO:0000313" key="3">
    <source>
        <dbReference type="Proteomes" id="UP000054538"/>
    </source>
</evidence>
<proteinExistence type="predicted"/>
<feature type="compositionally biased region" description="Low complexity" evidence="1">
    <location>
        <begin position="176"/>
        <end position="186"/>
    </location>
</feature>
<evidence type="ECO:0000256" key="1">
    <source>
        <dbReference type="SAM" id="MobiDB-lite"/>
    </source>
</evidence>
<dbReference type="Proteomes" id="UP000054538">
    <property type="component" value="Unassembled WGS sequence"/>
</dbReference>
<reference evidence="3" key="2">
    <citation type="submission" date="2015-01" db="EMBL/GenBank/DDBJ databases">
        <title>Evolutionary Origins and Diversification of the Mycorrhizal Mutualists.</title>
        <authorList>
            <consortium name="DOE Joint Genome Institute"/>
            <consortium name="Mycorrhizal Genomics Consortium"/>
            <person name="Kohler A."/>
            <person name="Kuo A."/>
            <person name="Nagy L.G."/>
            <person name="Floudas D."/>
            <person name="Copeland A."/>
            <person name="Barry K.W."/>
            <person name="Cichocki N."/>
            <person name="Veneault-Fourrey C."/>
            <person name="LaButti K."/>
            <person name="Lindquist E.A."/>
            <person name="Lipzen A."/>
            <person name="Lundell T."/>
            <person name="Morin E."/>
            <person name="Murat C."/>
            <person name="Riley R."/>
            <person name="Ohm R."/>
            <person name="Sun H."/>
            <person name="Tunlid A."/>
            <person name="Henrissat B."/>
            <person name="Grigoriev I.V."/>
            <person name="Hibbett D.S."/>
            <person name="Martin F."/>
        </authorList>
    </citation>
    <scope>NUCLEOTIDE SEQUENCE [LARGE SCALE GENOMIC DNA]</scope>
    <source>
        <strain evidence="3">Ve08.2h10</strain>
    </source>
</reference>
<feature type="compositionally biased region" description="Acidic residues" evidence="1">
    <location>
        <begin position="61"/>
        <end position="72"/>
    </location>
</feature>
<accession>A0A0D0DQE1</accession>
<gene>
    <name evidence="2" type="ORF">PAXRUDRAFT_15183</name>
</gene>
<keyword evidence="3" id="KW-1185">Reference proteome</keyword>
<dbReference type="EMBL" id="KN825778">
    <property type="protein sequence ID" value="KIK81545.1"/>
    <property type="molecule type" value="Genomic_DNA"/>
</dbReference>
<feature type="region of interest" description="Disordered" evidence="1">
    <location>
        <begin position="235"/>
        <end position="261"/>
    </location>
</feature>
<feature type="region of interest" description="Disordered" evidence="1">
    <location>
        <begin position="23"/>
        <end position="215"/>
    </location>
</feature>
<reference evidence="2 3" key="1">
    <citation type="submission" date="2014-04" db="EMBL/GenBank/DDBJ databases">
        <authorList>
            <consortium name="DOE Joint Genome Institute"/>
            <person name="Kuo A."/>
            <person name="Kohler A."/>
            <person name="Jargeat P."/>
            <person name="Nagy L.G."/>
            <person name="Floudas D."/>
            <person name="Copeland A."/>
            <person name="Barry K.W."/>
            <person name="Cichocki N."/>
            <person name="Veneault-Fourrey C."/>
            <person name="LaButti K."/>
            <person name="Lindquist E.A."/>
            <person name="Lipzen A."/>
            <person name="Lundell T."/>
            <person name="Morin E."/>
            <person name="Murat C."/>
            <person name="Sun H."/>
            <person name="Tunlid A."/>
            <person name="Henrissat B."/>
            <person name="Grigoriev I.V."/>
            <person name="Hibbett D.S."/>
            <person name="Martin F."/>
            <person name="Nordberg H.P."/>
            <person name="Cantor M.N."/>
            <person name="Hua S.X."/>
        </authorList>
    </citation>
    <scope>NUCLEOTIDE SEQUENCE [LARGE SCALE GENOMIC DNA]</scope>
    <source>
        <strain evidence="2 3">Ve08.2h10</strain>
    </source>
</reference>
<dbReference type="HOGENOM" id="CLU_877435_0_0_1"/>
<sequence length="317" mass="34983">MAHNGKTSNKKLSTNTSKIDIVASKISNCGQYQKSQRDALGNDGEFGSNELDDLGNIVNNSDEDNLDEDSESENSSSELDGDENEDENGDEDRLDSDSKGSGVLGSGDEEIEGNGDSNSEDEDTDEVDSEQCNLQFARKVPTKVMPTPFHKTVVGQTRHVSKSTMTNKNLEKKSGSKNTGKKTSISVAVNQPHPESKSNNPKKRKSTSEVSDSDVECNYEDDFPLLTKKRKYHCHTIPDSDHEDPPSTPQEPLSGDFNDDTHIPCPIDDCPDFTASDPPPYLLDMLKTFRALERTGHMASREFTLLEMKICSELEKL</sequence>
<protein>
    <submittedName>
        <fullName evidence="2">Uncharacterized protein</fullName>
    </submittedName>
</protein>
<feature type="compositionally biased region" description="Acidic residues" evidence="1">
    <location>
        <begin position="79"/>
        <end position="94"/>
    </location>
</feature>
<feature type="compositionally biased region" description="Acidic residues" evidence="1">
    <location>
        <begin position="107"/>
        <end position="129"/>
    </location>
</feature>
<dbReference type="AlphaFoldDB" id="A0A0D0DQE1"/>
<dbReference type="InParanoid" id="A0A0D0DQE1"/>